<evidence type="ECO:0000313" key="2">
    <source>
        <dbReference type="Proteomes" id="UP000481454"/>
    </source>
</evidence>
<dbReference type="EMBL" id="JAALLZ010000006">
    <property type="protein sequence ID" value="NGU31172.1"/>
    <property type="molecule type" value="Genomic_DNA"/>
</dbReference>
<dbReference type="AlphaFoldDB" id="A0AAP6WQC6"/>
<gene>
    <name evidence="1" type="ORF">G6Z34_13865</name>
</gene>
<protein>
    <submittedName>
        <fullName evidence="1">Uncharacterized protein</fullName>
    </submittedName>
</protein>
<comment type="caution">
    <text evidence="1">The sequence shown here is derived from an EMBL/GenBank/DDBJ whole genome shotgun (WGS) entry which is preliminary data.</text>
</comment>
<name>A0AAP6WQC6_CLOPF</name>
<reference evidence="1 2" key="1">
    <citation type="submission" date="2020-02" db="EMBL/GenBank/DDBJ databases">
        <title>Genomic Insights into the Phylogeny and Genetic Plasticity of the Human and Animal Enteric Pathogen Clostridium perfringens.</title>
        <authorList>
            <person name="Feng Y."/>
            <person name="Hu Y."/>
        </authorList>
    </citation>
    <scope>NUCLEOTIDE SEQUENCE [LARGE SCALE GENOMIC DNA]</scope>
    <source>
        <strain evidence="1 2">CP-40</strain>
    </source>
</reference>
<accession>A0AAP6WQC6</accession>
<dbReference type="RefSeq" id="WP_164801120.1">
    <property type="nucleotide sequence ID" value="NZ_JAALLZ010000006.1"/>
</dbReference>
<evidence type="ECO:0000313" key="1">
    <source>
        <dbReference type="EMBL" id="NGU31172.1"/>
    </source>
</evidence>
<dbReference type="Proteomes" id="UP000481454">
    <property type="component" value="Unassembled WGS sequence"/>
</dbReference>
<organism evidence="1 2">
    <name type="scientific">Clostridium perfringens</name>
    <dbReference type="NCBI Taxonomy" id="1502"/>
    <lineage>
        <taxon>Bacteria</taxon>
        <taxon>Bacillati</taxon>
        <taxon>Bacillota</taxon>
        <taxon>Clostridia</taxon>
        <taxon>Eubacteriales</taxon>
        <taxon>Clostridiaceae</taxon>
        <taxon>Clostridium</taxon>
    </lineage>
</organism>
<sequence>MAGMIVKQPNGLYCRYSSVVDTITHYNFTKEEYLNNITGTVPNRAEGIDVLENYLHPFEEVEELLRLRLSDSESEEEVEELISNMYEKRKQGFVRR</sequence>
<proteinExistence type="predicted"/>